<comment type="caution">
    <text evidence="1">The sequence shown here is derived from an EMBL/GenBank/DDBJ whole genome shotgun (WGS) entry which is preliminary data.</text>
</comment>
<accession>A0ACC2EYJ2</accession>
<dbReference type="Proteomes" id="UP001162992">
    <property type="component" value="Chromosome 1"/>
</dbReference>
<gene>
    <name evidence="1" type="ORF">O6H91_01G166300</name>
</gene>
<name>A0ACC2EYJ2_DIPCM</name>
<dbReference type="EMBL" id="CM055092">
    <property type="protein sequence ID" value="KAJ7571548.1"/>
    <property type="molecule type" value="Genomic_DNA"/>
</dbReference>
<keyword evidence="2" id="KW-1185">Reference proteome</keyword>
<protein>
    <submittedName>
        <fullName evidence="1">Uncharacterized protein</fullName>
    </submittedName>
</protein>
<evidence type="ECO:0000313" key="1">
    <source>
        <dbReference type="EMBL" id="KAJ7571548.1"/>
    </source>
</evidence>
<reference evidence="2" key="1">
    <citation type="journal article" date="2024" name="Proc. Natl. Acad. Sci. U.S.A.">
        <title>Extraordinary preservation of gene collinearity over three hundred million years revealed in homosporous lycophytes.</title>
        <authorList>
            <person name="Li C."/>
            <person name="Wickell D."/>
            <person name="Kuo L.Y."/>
            <person name="Chen X."/>
            <person name="Nie B."/>
            <person name="Liao X."/>
            <person name="Peng D."/>
            <person name="Ji J."/>
            <person name="Jenkins J."/>
            <person name="Williams M."/>
            <person name="Shu S."/>
            <person name="Plott C."/>
            <person name="Barry K."/>
            <person name="Rajasekar S."/>
            <person name="Grimwood J."/>
            <person name="Han X."/>
            <person name="Sun S."/>
            <person name="Hou Z."/>
            <person name="He W."/>
            <person name="Dai G."/>
            <person name="Sun C."/>
            <person name="Schmutz J."/>
            <person name="Leebens-Mack J.H."/>
            <person name="Li F.W."/>
            <person name="Wang L."/>
        </authorList>
    </citation>
    <scope>NUCLEOTIDE SEQUENCE [LARGE SCALE GENOMIC DNA]</scope>
    <source>
        <strain evidence="2">cv. PW_Plant_1</strain>
    </source>
</reference>
<organism evidence="1 2">
    <name type="scientific">Diphasiastrum complanatum</name>
    <name type="common">Issler's clubmoss</name>
    <name type="synonym">Lycopodium complanatum</name>
    <dbReference type="NCBI Taxonomy" id="34168"/>
    <lineage>
        <taxon>Eukaryota</taxon>
        <taxon>Viridiplantae</taxon>
        <taxon>Streptophyta</taxon>
        <taxon>Embryophyta</taxon>
        <taxon>Tracheophyta</taxon>
        <taxon>Lycopodiopsida</taxon>
        <taxon>Lycopodiales</taxon>
        <taxon>Lycopodiaceae</taxon>
        <taxon>Lycopodioideae</taxon>
        <taxon>Diphasiastrum</taxon>
    </lineage>
</organism>
<evidence type="ECO:0000313" key="2">
    <source>
        <dbReference type="Proteomes" id="UP001162992"/>
    </source>
</evidence>
<proteinExistence type="predicted"/>
<sequence>MIFGMICDTHISIWLRDCKLDFVVVVVVVLIAKRADAGTKMGSVDTNLPPGFRFHPTDEELVRFFLMHKIMKSNHSWVRVIPEVDLQRCEPWDLPGVGKKGEKDQYYFTVRDRKYPTGTRSSRGTEAGFWKATGKDRCIFDSRSSRQLIGMKKILVFYTGRAPRGQKTNWIMHEYRLEGDAHLATPTKDSEWVICRVFQKVSGQQNFGLLPSASISLGKQPSIRQLFNFSKTTCSTDIHSTAGEDDVKDSSNPFATDIKPLQVESPWFLPRQNPPAGLSTFQTDSTRDNMSLLAFPSDTDQFYSNPVFDQISNLPQHLRYSMTDANSKLPINQSSFVTVGCQDSFIPNITDTRTRNANLDVISDTLGLGENIDRLIDETAGGESRKAGDLRLYKKPCTPLYRSTPSDQGSLWTS</sequence>